<name>K0R757_THAOC</name>
<organism evidence="2 3">
    <name type="scientific">Thalassiosira oceanica</name>
    <name type="common">Marine diatom</name>
    <dbReference type="NCBI Taxonomy" id="159749"/>
    <lineage>
        <taxon>Eukaryota</taxon>
        <taxon>Sar</taxon>
        <taxon>Stramenopiles</taxon>
        <taxon>Ochrophyta</taxon>
        <taxon>Bacillariophyta</taxon>
        <taxon>Coscinodiscophyceae</taxon>
        <taxon>Thalassiosirophycidae</taxon>
        <taxon>Thalassiosirales</taxon>
        <taxon>Thalassiosiraceae</taxon>
        <taxon>Thalassiosira</taxon>
    </lineage>
</organism>
<evidence type="ECO:0000256" key="1">
    <source>
        <dbReference type="SAM" id="MobiDB-lite"/>
    </source>
</evidence>
<accession>K0R757</accession>
<evidence type="ECO:0000313" key="2">
    <source>
        <dbReference type="EMBL" id="EJK48680.1"/>
    </source>
</evidence>
<sequence>MTPRRLPEFARERVWRVFFFARSELDGKVEDPVVLHIADPRGEGGEVLASIADPRGEGKRFGRRSRAAGEFIAFRLLMTIMAGTYDSNDFRRLQDSGHRCSCATGSGVVFLCAALSLSNFIYEETNWKCTGWYSKLQSFRLSLERFLKSLVDKKEDSESSLERRIETLSDIAKHSKVLVLVLQVNETLIRRSTTFTPVQADAIMSSGLILPVKDIVPGQQHRPVLKEIIDSIMEFGEPILDKAVVALLPTGKSSSCFTVPFKTATSIGLTPAHAHVYTLFILFFLRLKGCVGGPRVLMFSGSVADISEDPAAVLNFLQPPPPTPVPPSGESGVSFSDSEEKDMAPDIDSLCSGIEKLNLDEDAFHLFTAKDHHSTPEVQTENPEAIEKLTKQTSYHHSDTSAKDDASSLGPLTQAQDSEDPEGSSSGLLIQAQESEDPEQSQCQRFDKKAIPKFILVPGCGSTCQEAQVEPPADVTPAVDAGASSNGPNFVQDTRLTPILLMGVRLAATLSSRPMPLPPIALRMTTMLRMKGTLLTHTLRR</sequence>
<dbReference type="AlphaFoldDB" id="K0R757"/>
<proteinExistence type="predicted"/>
<protein>
    <submittedName>
        <fullName evidence="2">Uncharacterized protein</fullName>
    </submittedName>
</protein>
<feature type="compositionally biased region" description="Pro residues" evidence="1">
    <location>
        <begin position="318"/>
        <end position="327"/>
    </location>
</feature>
<feature type="region of interest" description="Disordered" evidence="1">
    <location>
        <begin position="392"/>
        <end position="426"/>
    </location>
</feature>
<keyword evidence="3" id="KW-1185">Reference proteome</keyword>
<dbReference type="Proteomes" id="UP000266841">
    <property type="component" value="Unassembled WGS sequence"/>
</dbReference>
<gene>
    <name evidence="2" type="ORF">THAOC_32502</name>
</gene>
<dbReference type="EMBL" id="AGNL01045543">
    <property type="protein sequence ID" value="EJK48680.1"/>
    <property type="molecule type" value="Genomic_DNA"/>
</dbReference>
<feature type="non-terminal residue" evidence="2">
    <location>
        <position position="541"/>
    </location>
</feature>
<feature type="region of interest" description="Disordered" evidence="1">
    <location>
        <begin position="317"/>
        <end position="345"/>
    </location>
</feature>
<comment type="caution">
    <text evidence="2">The sequence shown here is derived from an EMBL/GenBank/DDBJ whole genome shotgun (WGS) entry which is preliminary data.</text>
</comment>
<reference evidence="2 3" key="1">
    <citation type="journal article" date="2012" name="Genome Biol.">
        <title>Genome and low-iron response of an oceanic diatom adapted to chronic iron limitation.</title>
        <authorList>
            <person name="Lommer M."/>
            <person name="Specht M."/>
            <person name="Roy A.S."/>
            <person name="Kraemer L."/>
            <person name="Andreson R."/>
            <person name="Gutowska M.A."/>
            <person name="Wolf J."/>
            <person name="Bergner S.V."/>
            <person name="Schilhabel M.B."/>
            <person name="Klostermeier U.C."/>
            <person name="Beiko R.G."/>
            <person name="Rosenstiel P."/>
            <person name="Hippler M."/>
            <person name="Laroche J."/>
        </authorList>
    </citation>
    <scope>NUCLEOTIDE SEQUENCE [LARGE SCALE GENOMIC DNA]</scope>
    <source>
        <strain evidence="2 3">CCMP1005</strain>
    </source>
</reference>
<feature type="compositionally biased region" description="Basic and acidic residues" evidence="1">
    <location>
        <begin position="392"/>
        <end position="406"/>
    </location>
</feature>
<evidence type="ECO:0000313" key="3">
    <source>
        <dbReference type="Proteomes" id="UP000266841"/>
    </source>
</evidence>